<dbReference type="OrthoDB" id="7585987at2"/>
<accession>A0A219B8F6</accession>
<sequence length="65" mass="7734">MTARIFRLNEMHQRIDDELRRELKRPLPDNLALTRLKRMKLRVKDLLHRAARTAAPQPQPQLQPA</sequence>
<dbReference type="InterPro" id="IPR038444">
    <property type="entry name" value="DUF465_sf"/>
</dbReference>
<gene>
    <name evidence="1" type="ORF">B5C34_13960</name>
</gene>
<evidence type="ECO:0000313" key="2">
    <source>
        <dbReference type="Proteomes" id="UP000198462"/>
    </source>
</evidence>
<keyword evidence="2" id="KW-1185">Reference proteome</keyword>
<dbReference type="Pfam" id="PF04325">
    <property type="entry name" value="DUF465"/>
    <property type="match status" value="1"/>
</dbReference>
<dbReference type="EMBL" id="NFZT01000001">
    <property type="protein sequence ID" value="OWV34454.1"/>
    <property type="molecule type" value="Genomic_DNA"/>
</dbReference>
<organism evidence="1 2">
    <name type="scientific">Pacificimonas flava</name>
    <dbReference type="NCBI Taxonomy" id="1234595"/>
    <lineage>
        <taxon>Bacteria</taxon>
        <taxon>Pseudomonadati</taxon>
        <taxon>Pseudomonadota</taxon>
        <taxon>Alphaproteobacteria</taxon>
        <taxon>Sphingomonadales</taxon>
        <taxon>Sphingosinicellaceae</taxon>
        <taxon>Pacificimonas</taxon>
    </lineage>
</organism>
<evidence type="ECO:0000313" key="1">
    <source>
        <dbReference type="EMBL" id="OWV34454.1"/>
    </source>
</evidence>
<protein>
    <recommendedName>
        <fullName evidence="3">DUF465 domain-containing protein</fullName>
    </recommendedName>
</protein>
<reference evidence="2" key="1">
    <citation type="submission" date="2017-05" db="EMBL/GenBank/DDBJ databases">
        <authorList>
            <person name="Lin X."/>
        </authorList>
    </citation>
    <scope>NUCLEOTIDE SEQUENCE [LARGE SCALE GENOMIC DNA]</scope>
    <source>
        <strain evidence="2">JLT2012</strain>
    </source>
</reference>
<dbReference type="AlphaFoldDB" id="A0A219B8F6"/>
<proteinExistence type="predicted"/>
<name>A0A219B8F6_9SPHN</name>
<comment type="caution">
    <text evidence="1">The sequence shown here is derived from an EMBL/GenBank/DDBJ whole genome shotgun (WGS) entry which is preliminary data.</text>
</comment>
<dbReference type="Proteomes" id="UP000198462">
    <property type="component" value="Unassembled WGS sequence"/>
</dbReference>
<dbReference type="RefSeq" id="WP_088713506.1">
    <property type="nucleotide sequence ID" value="NZ_NFZT01000001.1"/>
</dbReference>
<dbReference type="InterPro" id="IPR007420">
    <property type="entry name" value="DUF465"/>
</dbReference>
<evidence type="ECO:0008006" key="3">
    <source>
        <dbReference type="Google" id="ProtNLM"/>
    </source>
</evidence>
<dbReference type="Gene3D" id="6.10.280.50">
    <property type="match status" value="1"/>
</dbReference>